<dbReference type="PIRSF" id="PIRSF016210">
    <property type="entry name" value="UCP016210"/>
    <property type="match status" value="1"/>
</dbReference>
<dbReference type="InterPro" id="IPR018033">
    <property type="entry name" value="Deacylase_DtdA_archaea"/>
</dbReference>
<dbReference type="PANTHER" id="PTHR34667">
    <property type="entry name" value="D-AMINOACYL-TRNA DEACYLASE"/>
    <property type="match status" value="1"/>
</dbReference>
<gene>
    <name evidence="5" type="ORF">DSAG12_01967</name>
</gene>
<evidence type="ECO:0000313" key="5">
    <source>
        <dbReference type="EMBL" id="QEE16138.1"/>
    </source>
</evidence>
<dbReference type="Pfam" id="PF04414">
    <property type="entry name" value="tRNA_deacylase"/>
    <property type="match status" value="1"/>
</dbReference>
<keyword evidence="1" id="KW-0479">Metal-binding</keyword>
<evidence type="ECO:0000313" key="6">
    <source>
        <dbReference type="Proteomes" id="UP000321408"/>
    </source>
</evidence>
<keyword evidence="2" id="KW-0378">Hydrolase</keyword>
<reference evidence="5 6" key="2">
    <citation type="journal article" date="2024" name="Int. J. Syst. Evol. Microbiol.">
        <title>Promethearchaeum syntrophicum gen. nov., sp. nov., an anaerobic, obligately syntrophic archaeon, the first isolate of the lineage 'Asgard' archaea, and proposal of the new archaeal phylum Promethearchaeota phyl. nov. and kingdom Promethearchaeati regn. nov.</title>
        <authorList>
            <person name="Imachi H."/>
            <person name="Nobu M.K."/>
            <person name="Kato S."/>
            <person name="Takaki Y."/>
            <person name="Miyazaki M."/>
            <person name="Miyata M."/>
            <person name="Ogawara M."/>
            <person name="Saito Y."/>
            <person name="Sakai S."/>
            <person name="Tahara Y.O."/>
            <person name="Takano Y."/>
            <person name="Tasumi E."/>
            <person name="Uematsu K."/>
            <person name="Yoshimura T."/>
            <person name="Itoh T."/>
            <person name="Ohkuma M."/>
            <person name="Takai K."/>
        </authorList>
    </citation>
    <scope>NUCLEOTIDE SEQUENCE [LARGE SCALE GENOMIC DNA]</scope>
    <source>
        <strain evidence="5 6">MK-D1</strain>
    </source>
</reference>
<dbReference type="GeneID" id="41329958"/>
<dbReference type="Gene3D" id="3.40.50.10700">
    <property type="entry name" value="AF0625-like"/>
    <property type="match status" value="1"/>
</dbReference>
<dbReference type="InterPro" id="IPR007508">
    <property type="entry name" value="DtdA"/>
</dbReference>
<dbReference type="PANTHER" id="PTHR34667:SF1">
    <property type="entry name" value="D-AMINOACYL-TRNA DEACYLASE"/>
    <property type="match status" value="1"/>
</dbReference>
<proteinExistence type="predicted"/>
<name>A0A5B9DA44_9ARCH</name>
<dbReference type="SUPFAM" id="SSF142535">
    <property type="entry name" value="AF0625-like"/>
    <property type="match status" value="1"/>
</dbReference>
<evidence type="ECO:0000256" key="2">
    <source>
        <dbReference type="ARBA" id="ARBA00022801"/>
    </source>
</evidence>
<dbReference type="EMBL" id="CP042905">
    <property type="protein sequence ID" value="QEE16138.1"/>
    <property type="molecule type" value="Genomic_DNA"/>
</dbReference>
<accession>A0A5B9DA44</accession>
<evidence type="ECO:0000256" key="3">
    <source>
        <dbReference type="ARBA" id="ARBA00022833"/>
    </source>
</evidence>
<dbReference type="GO" id="GO:0019478">
    <property type="term" value="P:D-amino acid catabolic process"/>
    <property type="evidence" value="ECO:0007669"/>
    <property type="project" value="InterPro"/>
</dbReference>
<protein>
    <recommendedName>
        <fullName evidence="4">D-tyrosyl-tRNA(Tyr) deacylase</fullName>
    </recommendedName>
</protein>
<keyword evidence="6" id="KW-1185">Reference proteome</keyword>
<keyword evidence="3" id="KW-0862">Zinc</keyword>
<dbReference type="GO" id="GO:0046872">
    <property type="term" value="F:metal ion binding"/>
    <property type="evidence" value="ECO:0007669"/>
    <property type="project" value="UniProtKB-KW"/>
</dbReference>
<organism evidence="5 6">
    <name type="scientific">Promethearchaeum syntrophicum</name>
    <dbReference type="NCBI Taxonomy" id="2594042"/>
    <lineage>
        <taxon>Archaea</taxon>
        <taxon>Promethearchaeati</taxon>
        <taxon>Promethearchaeota</taxon>
        <taxon>Promethearchaeia</taxon>
        <taxon>Promethearchaeales</taxon>
        <taxon>Promethearchaeaceae</taxon>
        <taxon>Promethearchaeum</taxon>
    </lineage>
</organism>
<reference evidence="5 6" key="1">
    <citation type="journal article" date="2020" name="Nature">
        <title>Isolation of an archaeon at the prokaryote-eukaryote interface.</title>
        <authorList>
            <person name="Imachi H."/>
            <person name="Nobu M.K."/>
            <person name="Nakahara N."/>
            <person name="Morono Y."/>
            <person name="Ogawara M."/>
            <person name="Takaki Y."/>
            <person name="Takano Y."/>
            <person name="Uematsu K."/>
            <person name="Ikuta T."/>
            <person name="Ito M."/>
            <person name="Matsui Y."/>
            <person name="Miyazaki M."/>
            <person name="Murata K."/>
            <person name="Saito Y."/>
            <person name="Sakai S."/>
            <person name="Song C."/>
            <person name="Tasumi E."/>
            <person name="Yamanaka Y."/>
            <person name="Yamaguchi T."/>
            <person name="Kamagata Y."/>
            <person name="Tamaki H."/>
            <person name="Takai K."/>
        </authorList>
    </citation>
    <scope>NUCLEOTIDE SEQUENCE [LARGE SCALE GENOMIC DNA]</scope>
    <source>
        <strain evidence="5 6">MK-D1</strain>
    </source>
</reference>
<dbReference type="RefSeq" id="WP_369019608.1">
    <property type="nucleotide sequence ID" value="NZ_CP042905.2"/>
</dbReference>
<evidence type="ECO:0000256" key="4">
    <source>
        <dbReference type="ARBA" id="ARBA00033425"/>
    </source>
</evidence>
<dbReference type="AlphaFoldDB" id="A0A5B9DA44"/>
<dbReference type="GO" id="GO:0051499">
    <property type="term" value="F:D-aminoacyl-tRNA deacylase activity"/>
    <property type="evidence" value="ECO:0007669"/>
    <property type="project" value="InterPro"/>
</dbReference>
<dbReference type="KEGG" id="psyt:DSAG12_01967"/>
<evidence type="ECO:0000256" key="1">
    <source>
        <dbReference type="ARBA" id="ARBA00022723"/>
    </source>
</evidence>
<sequence length="310" mass="35438">MNDQILRVTIITSTEDIASQTIRSKLLELYPFKLQKDLGKWNKNTFNSVFKYIHTNPDFPSIEFSLIDTDISMIRLDDYLSPDDMFGDLIIFASRHQSKSERTALLCHTPGNLNEDNSAGGEPFKIAKGSGLLSYYCYSHLVDLVQKEEHYDVPVNHEVTHHGPTKFIQPSIFIELGSTEVGWKNETGGKIIAHAIFSTCCNLSQKHYRAGKWHKHDIRVGIGFGGGHYMPSFSSCIENMIGFAHTVSKHKVFDLTIKMIQQILDRTLETIDYWVIDWKGLKSAERLHVLSLLKNFDSIPYKKSKELRQN</sequence>
<dbReference type="Gene3D" id="3.40.630.50">
    <property type="entry name" value="AF0625-like"/>
    <property type="match status" value="1"/>
</dbReference>
<dbReference type="Proteomes" id="UP000321408">
    <property type="component" value="Chromosome"/>
</dbReference>